<name>A0ABP4JQZ6_9MICO</name>
<keyword evidence="1" id="KW-0472">Membrane</keyword>
<keyword evidence="4" id="KW-1185">Reference proteome</keyword>
<dbReference type="PANTHER" id="PTHR30590">
    <property type="entry name" value="INNER MEMBRANE PROTEIN"/>
    <property type="match status" value="1"/>
</dbReference>
<organism evidence="3 4">
    <name type="scientific">Agrococcus citreus</name>
    <dbReference type="NCBI Taxonomy" id="84643"/>
    <lineage>
        <taxon>Bacteria</taxon>
        <taxon>Bacillati</taxon>
        <taxon>Actinomycetota</taxon>
        <taxon>Actinomycetes</taxon>
        <taxon>Micrococcales</taxon>
        <taxon>Microbacteriaceae</taxon>
        <taxon>Agrococcus</taxon>
    </lineage>
</organism>
<sequence length="424" mass="44119">MIVVTETAPPQHPEPVVDHAAAATAARGRSLAPDLARGLMLLLIALANVPWWLYAGRHGLTNAHTVGHGGADLGYQLFSLVAIDGRSYPLFAFLFGYGIWQLYSRQSAAGTPSSEARRLLQRRHWWLLAIGAVHALLLWFGDIVGAYGITGLLVTWLLLQRRDRTLQVVAWVMAGLLLLFALFSIVSGVVLSTGIAGDPAQFAGGALPSVAGLSDYPVFMLASIGTWLVATPGQLLALTVPLAVTLGILAARRGLLDRPREHRSTLIRIAVVGIAIGWAGGALAAAQFAELLFDPAISWATMGVSSLAGVAGGVGYAALFGLVAAAVGERGGVVSRALAAVGKRSLSSYLLQSVLFAPAFAAWGFGLGAVLSPLGAAAFAVGVWLVTLVVAVVLDRAGRRGPAEALLRRLAYGTRPVAAPTPVA</sequence>
<dbReference type="InterPro" id="IPR007349">
    <property type="entry name" value="DUF418"/>
</dbReference>
<feature type="transmembrane region" description="Helical" evidence="1">
    <location>
        <begin position="306"/>
        <end position="328"/>
    </location>
</feature>
<evidence type="ECO:0000259" key="2">
    <source>
        <dbReference type="Pfam" id="PF04235"/>
    </source>
</evidence>
<feature type="transmembrane region" description="Helical" evidence="1">
    <location>
        <begin position="235"/>
        <end position="254"/>
    </location>
</feature>
<reference evidence="4" key="1">
    <citation type="journal article" date="2019" name="Int. J. Syst. Evol. Microbiol.">
        <title>The Global Catalogue of Microorganisms (GCM) 10K type strain sequencing project: providing services to taxonomists for standard genome sequencing and annotation.</title>
        <authorList>
            <consortium name="The Broad Institute Genomics Platform"/>
            <consortium name="The Broad Institute Genome Sequencing Center for Infectious Disease"/>
            <person name="Wu L."/>
            <person name="Ma J."/>
        </authorList>
    </citation>
    <scope>NUCLEOTIDE SEQUENCE [LARGE SCALE GENOMIC DNA]</scope>
    <source>
        <strain evidence="4">JCM 12398</strain>
    </source>
</reference>
<dbReference type="InterPro" id="IPR052529">
    <property type="entry name" value="Bact_Transport_Assoc"/>
</dbReference>
<feature type="domain" description="DUF418" evidence="2">
    <location>
        <begin position="250"/>
        <end position="413"/>
    </location>
</feature>
<evidence type="ECO:0000313" key="4">
    <source>
        <dbReference type="Proteomes" id="UP001501266"/>
    </source>
</evidence>
<dbReference type="PANTHER" id="PTHR30590:SF2">
    <property type="entry name" value="INNER MEMBRANE PROTEIN"/>
    <property type="match status" value="1"/>
</dbReference>
<dbReference type="Proteomes" id="UP001501266">
    <property type="component" value="Unassembled WGS sequence"/>
</dbReference>
<proteinExistence type="predicted"/>
<keyword evidence="1" id="KW-0812">Transmembrane</keyword>
<feature type="transmembrane region" description="Helical" evidence="1">
    <location>
        <begin position="203"/>
        <end position="229"/>
    </location>
</feature>
<feature type="transmembrane region" description="Helical" evidence="1">
    <location>
        <begin position="35"/>
        <end position="54"/>
    </location>
</feature>
<dbReference type="Pfam" id="PF04235">
    <property type="entry name" value="DUF418"/>
    <property type="match status" value="1"/>
</dbReference>
<feature type="transmembrane region" description="Helical" evidence="1">
    <location>
        <begin position="349"/>
        <end position="370"/>
    </location>
</feature>
<evidence type="ECO:0000313" key="3">
    <source>
        <dbReference type="EMBL" id="GAA1426155.1"/>
    </source>
</evidence>
<accession>A0ABP4JQZ6</accession>
<comment type="caution">
    <text evidence="3">The sequence shown here is derived from an EMBL/GenBank/DDBJ whole genome shotgun (WGS) entry which is preliminary data.</text>
</comment>
<dbReference type="EMBL" id="BAAAKK010000006">
    <property type="protein sequence ID" value="GAA1426155.1"/>
    <property type="molecule type" value="Genomic_DNA"/>
</dbReference>
<feature type="transmembrane region" description="Helical" evidence="1">
    <location>
        <begin position="376"/>
        <end position="394"/>
    </location>
</feature>
<feature type="transmembrane region" description="Helical" evidence="1">
    <location>
        <begin position="125"/>
        <end position="149"/>
    </location>
</feature>
<feature type="transmembrane region" description="Helical" evidence="1">
    <location>
        <begin position="169"/>
        <end position="191"/>
    </location>
</feature>
<feature type="transmembrane region" description="Helical" evidence="1">
    <location>
        <begin position="266"/>
        <end position="286"/>
    </location>
</feature>
<evidence type="ECO:0000256" key="1">
    <source>
        <dbReference type="SAM" id="Phobius"/>
    </source>
</evidence>
<protein>
    <submittedName>
        <fullName evidence="3">DUF418 domain-containing protein</fullName>
    </submittedName>
</protein>
<keyword evidence="1" id="KW-1133">Transmembrane helix</keyword>
<gene>
    <name evidence="3" type="ORF">GCM10009640_26570</name>
</gene>
<feature type="transmembrane region" description="Helical" evidence="1">
    <location>
        <begin position="87"/>
        <end position="104"/>
    </location>
</feature>